<dbReference type="OrthoDB" id="9780147at2"/>
<comment type="caution">
    <text evidence="13">The sequence shown here is derived from an EMBL/GenBank/DDBJ whole genome shotgun (WGS) entry which is preliminary data.</text>
</comment>
<dbReference type="EMBL" id="SJPQ01000001">
    <property type="protein sequence ID" value="TWT89997.1"/>
    <property type="molecule type" value="Genomic_DNA"/>
</dbReference>
<evidence type="ECO:0000256" key="1">
    <source>
        <dbReference type="ARBA" id="ARBA00004141"/>
    </source>
</evidence>
<dbReference type="InterPro" id="IPR012336">
    <property type="entry name" value="Thioredoxin-like_fold"/>
</dbReference>
<dbReference type="RefSeq" id="WP_146396229.1">
    <property type="nucleotide sequence ID" value="NZ_SJPQ01000001.1"/>
</dbReference>
<dbReference type="SUPFAM" id="SSF52833">
    <property type="entry name" value="Thioredoxin-like"/>
    <property type="match status" value="1"/>
</dbReference>
<keyword evidence="6" id="KW-0560">Oxidoreductase</keyword>
<dbReference type="Gene3D" id="3.40.30.10">
    <property type="entry name" value="Glutaredoxin"/>
    <property type="match status" value="1"/>
</dbReference>
<feature type="region of interest" description="Disordered" evidence="10">
    <location>
        <begin position="478"/>
        <end position="516"/>
    </location>
</feature>
<name>A0A5C5ZSN6_9BACT</name>
<dbReference type="Pfam" id="PF13462">
    <property type="entry name" value="Thioredoxin_4"/>
    <property type="match status" value="1"/>
</dbReference>
<dbReference type="InterPro" id="IPR012932">
    <property type="entry name" value="VKOR"/>
</dbReference>
<dbReference type="CDD" id="cd10546">
    <property type="entry name" value="VKOR"/>
    <property type="match status" value="1"/>
</dbReference>
<keyword evidence="3 11" id="KW-0812">Transmembrane</keyword>
<evidence type="ECO:0000256" key="3">
    <source>
        <dbReference type="ARBA" id="ARBA00022692"/>
    </source>
</evidence>
<organism evidence="13 14">
    <name type="scientific">Pseudobythopirellula maris</name>
    <dbReference type="NCBI Taxonomy" id="2527991"/>
    <lineage>
        <taxon>Bacteria</taxon>
        <taxon>Pseudomonadati</taxon>
        <taxon>Planctomycetota</taxon>
        <taxon>Planctomycetia</taxon>
        <taxon>Pirellulales</taxon>
        <taxon>Lacipirellulaceae</taxon>
        <taxon>Pseudobythopirellula</taxon>
    </lineage>
</organism>
<feature type="transmembrane region" description="Helical" evidence="11">
    <location>
        <begin position="59"/>
        <end position="82"/>
    </location>
</feature>
<feature type="transmembrane region" description="Helical" evidence="11">
    <location>
        <begin position="12"/>
        <end position="31"/>
    </location>
</feature>
<feature type="transmembrane region" description="Helical" evidence="11">
    <location>
        <begin position="94"/>
        <end position="112"/>
    </location>
</feature>
<comment type="similarity">
    <text evidence="2">Belongs to the VKOR family.</text>
</comment>
<keyword evidence="5 11" id="KW-1133">Transmembrane helix</keyword>
<reference evidence="13 14" key="1">
    <citation type="submission" date="2019-02" db="EMBL/GenBank/DDBJ databases">
        <title>Deep-cultivation of Planctomycetes and their phenomic and genomic characterization uncovers novel biology.</title>
        <authorList>
            <person name="Wiegand S."/>
            <person name="Jogler M."/>
            <person name="Boedeker C."/>
            <person name="Pinto D."/>
            <person name="Vollmers J."/>
            <person name="Rivas-Marin E."/>
            <person name="Kohn T."/>
            <person name="Peeters S.H."/>
            <person name="Heuer A."/>
            <person name="Rast P."/>
            <person name="Oberbeckmann S."/>
            <person name="Bunk B."/>
            <person name="Jeske O."/>
            <person name="Meyerdierks A."/>
            <person name="Storesund J.E."/>
            <person name="Kallscheuer N."/>
            <person name="Luecker S."/>
            <person name="Lage O.M."/>
            <person name="Pohl T."/>
            <person name="Merkel B.J."/>
            <person name="Hornburger P."/>
            <person name="Mueller R.-W."/>
            <person name="Bruemmer F."/>
            <person name="Labrenz M."/>
            <person name="Spormann A.M."/>
            <person name="Op Den Camp H."/>
            <person name="Overmann J."/>
            <person name="Amann R."/>
            <person name="Jetten M.S.M."/>
            <person name="Mascher T."/>
            <person name="Medema M.H."/>
            <person name="Devos D.P."/>
            <person name="Kaster A.-K."/>
            <person name="Ovreas L."/>
            <person name="Rohde M."/>
            <person name="Galperin M.Y."/>
            <person name="Jogler C."/>
        </authorList>
    </citation>
    <scope>NUCLEOTIDE SEQUENCE [LARGE SCALE GENOMIC DNA]</scope>
    <source>
        <strain evidence="13 14">Mal64</strain>
    </source>
</reference>
<accession>A0A5C5ZSN6</accession>
<dbReference type="PANTHER" id="PTHR34573">
    <property type="entry name" value="VKC DOMAIN-CONTAINING PROTEIN"/>
    <property type="match status" value="1"/>
</dbReference>
<dbReference type="AlphaFoldDB" id="A0A5C5ZSN6"/>
<feature type="region of interest" description="Disordered" evidence="10">
    <location>
        <begin position="225"/>
        <end position="281"/>
    </location>
</feature>
<dbReference type="Pfam" id="PF07884">
    <property type="entry name" value="VKOR"/>
    <property type="match status" value="1"/>
</dbReference>
<feature type="transmembrane region" description="Helical" evidence="11">
    <location>
        <begin position="124"/>
        <end position="143"/>
    </location>
</feature>
<keyword evidence="8" id="KW-1015">Disulfide bond</keyword>
<evidence type="ECO:0000256" key="11">
    <source>
        <dbReference type="SAM" id="Phobius"/>
    </source>
</evidence>
<keyword evidence="7 11" id="KW-0472">Membrane</keyword>
<evidence type="ECO:0000313" key="14">
    <source>
        <dbReference type="Proteomes" id="UP000315440"/>
    </source>
</evidence>
<dbReference type="PANTHER" id="PTHR34573:SF1">
    <property type="entry name" value="VITAMIN K EPOXIDE REDUCTASE DOMAIN-CONTAINING PROTEIN"/>
    <property type="match status" value="1"/>
</dbReference>
<proteinExistence type="inferred from homology"/>
<evidence type="ECO:0000259" key="12">
    <source>
        <dbReference type="SMART" id="SM00756"/>
    </source>
</evidence>
<evidence type="ECO:0000256" key="9">
    <source>
        <dbReference type="ARBA" id="ARBA00023284"/>
    </source>
</evidence>
<dbReference type="GO" id="GO:0016491">
    <property type="term" value="F:oxidoreductase activity"/>
    <property type="evidence" value="ECO:0007669"/>
    <property type="project" value="UniProtKB-KW"/>
</dbReference>
<evidence type="ECO:0000256" key="8">
    <source>
        <dbReference type="ARBA" id="ARBA00023157"/>
    </source>
</evidence>
<keyword evidence="14" id="KW-1185">Reference proteome</keyword>
<evidence type="ECO:0000256" key="10">
    <source>
        <dbReference type="SAM" id="MobiDB-lite"/>
    </source>
</evidence>
<evidence type="ECO:0000256" key="7">
    <source>
        <dbReference type="ARBA" id="ARBA00023136"/>
    </source>
</evidence>
<dbReference type="Gene3D" id="1.20.1440.130">
    <property type="entry name" value="VKOR domain"/>
    <property type="match status" value="1"/>
</dbReference>
<evidence type="ECO:0000313" key="13">
    <source>
        <dbReference type="EMBL" id="TWT89997.1"/>
    </source>
</evidence>
<protein>
    <submittedName>
        <fullName evidence="13">Vitamin K epoxide reductase family protein</fullName>
    </submittedName>
</protein>
<sequence length="516" mass="55571">MHESPNPSPLLVWPLRLLSLVAAGLSVFLFLSTGDGPVAGCDFSAFDCHSALASRWSSWLGLSVALGGALCYAAVFVASWLAPADNASLSSLGWRVLEAATPVAVGAALWFIGLQAFVLEGYCLYCLMAHAAGVTALLLAFFLRRSLASEESSAQGPMVAPVVSPLSGSPMPLVATEPAGPPRLGWPSLLGVVALTALVGGQILLPPKMSRTEIAELDESIDLTEAPAAETRTANKAVAPAEQQMDETPPADETAESPAPAPVAETPRVEEKTHGRRKNGSRVAEFLGGKLRIDTYKYPILGSPEAPHVVVEMMDYSCSHCRAVYPKLIEAQRRFGGDVAILILPVPTEILCNPYVKQANRKSRGSCKLAKLAVAFARLEPEHFEKLHSFMLRDEEKPSYTEALIEAQTMADRDRLSAETRLQEIPLIVQRNIELWVALRRRQDVGLPLQIYGDAITSGDGASVEEICELWSKQFGVEPTRGGRRKGSPLGDQLLDAQPLDAQPFDTQTNGSDLPF</sequence>
<evidence type="ECO:0000256" key="6">
    <source>
        <dbReference type="ARBA" id="ARBA00023002"/>
    </source>
</evidence>
<dbReference type="InterPro" id="IPR036249">
    <property type="entry name" value="Thioredoxin-like_sf"/>
</dbReference>
<dbReference type="InterPro" id="IPR038354">
    <property type="entry name" value="VKOR_sf"/>
</dbReference>
<dbReference type="Proteomes" id="UP000315440">
    <property type="component" value="Unassembled WGS sequence"/>
</dbReference>
<evidence type="ECO:0000256" key="2">
    <source>
        <dbReference type="ARBA" id="ARBA00006214"/>
    </source>
</evidence>
<dbReference type="SMART" id="SM00756">
    <property type="entry name" value="VKc"/>
    <property type="match status" value="1"/>
</dbReference>
<feature type="compositionally biased region" description="Polar residues" evidence="10">
    <location>
        <begin position="505"/>
        <end position="516"/>
    </location>
</feature>
<evidence type="ECO:0000256" key="4">
    <source>
        <dbReference type="ARBA" id="ARBA00022719"/>
    </source>
</evidence>
<keyword evidence="4" id="KW-0874">Quinone</keyword>
<comment type="subcellular location">
    <subcellularLocation>
        <location evidence="1">Membrane</location>
        <topology evidence="1">Multi-pass membrane protein</topology>
    </subcellularLocation>
</comment>
<dbReference type="GO" id="GO:0048038">
    <property type="term" value="F:quinone binding"/>
    <property type="evidence" value="ECO:0007669"/>
    <property type="project" value="UniProtKB-KW"/>
</dbReference>
<keyword evidence="9" id="KW-0676">Redox-active center</keyword>
<gene>
    <name evidence="13" type="ORF">Mal64_03790</name>
</gene>
<feature type="domain" description="Vitamin K epoxide reductase" evidence="12">
    <location>
        <begin position="7"/>
        <end position="144"/>
    </location>
</feature>
<dbReference type="GO" id="GO:0016020">
    <property type="term" value="C:membrane"/>
    <property type="evidence" value="ECO:0007669"/>
    <property type="project" value="UniProtKB-SubCell"/>
</dbReference>
<evidence type="ECO:0000256" key="5">
    <source>
        <dbReference type="ARBA" id="ARBA00022989"/>
    </source>
</evidence>